<evidence type="ECO:0000256" key="6">
    <source>
        <dbReference type="ARBA" id="ARBA00023157"/>
    </source>
</evidence>
<organism evidence="10">
    <name type="scientific">Anthonomus grandis</name>
    <name type="common">Mexican cotton boll weevil</name>
    <name type="synonym">Anthonomus thurberiae</name>
    <dbReference type="NCBI Taxonomy" id="7044"/>
    <lineage>
        <taxon>Eukaryota</taxon>
        <taxon>Metazoa</taxon>
        <taxon>Ecdysozoa</taxon>
        <taxon>Arthropoda</taxon>
        <taxon>Hexapoda</taxon>
        <taxon>Insecta</taxon>
        <taxon>Pterygota</taxon>
        <taxon>Neoptera</taxon>
        <taxon>Endopterygota</taxon>
        <taxon>Coleoptera</taxon>
        <taxon>Polyphaga</taxon>
        <taxon>Cucujiformia</taxon>
        <taxon>Curculionidae</taxon>
        <taxon>Curculioninae</taxon>
        <taxon>Anthonomini</taxon>
        <taxon>Anthonomus</taxon>
    </lineage>
</organism>
<comment type="subcellular location">
    <subcellularLocation>
        <location evidence="1">Secreted</location>
        <location evidence="1">Extracellular space</location>
    </subcellularLocation>
</comment>
<dbReference type="PRINTS" id="PR00722">
    <property type="entry name" value="CHYMOTRYPSIN"/>
</dbReference>
<dbReference type="InterPro" id="IPR001254">
    <property type="entry name" value="Trypsin_dom"/>
</dbReference>
<keyword evidence="3 7" id="KW-0645">Protease</keyword>
<dbReference type="GO" id="GO:0006508">
    <property type="term" value="P:proteolysis"/>
    <property type="evidence" value="ECO:0007669"/>
    <property type="project" value="UniProtKB-KW"/>
</dbReference>
<dbReference type="GO" id="GO:0005576">
    <property type="term" value="C:extracellular region"/>
    <property type="evidence" value="ECO:0007669"/>
    <property type="project" value="UniProtKB-SubCell"/>
</dbReference>
<keyword evidence="8" id="KW-0732">Signal</keyword>
<feature type="signal peptide" evidence="8">
    <location>
        <begin position="1"/>
        <end position="19"/>
    </location>
</feature>
<dbReference type="CDD" id="cd00190">
    <property type="entry name" value="Tryp_SPc"/>
    <property type="match status" value="1"/>
</dbReference>
<dbReference type="InterPro" id="IPR018114">
    <property type="entry name" value="TRYPSIN_HIS"/>
</dbReference>
<evidence type="ECO:0000256" key="2">
    <source>
        <dbReference type="ARBA" id="ARBA00007664"/>
    </source>
</evidence>
<dbReference type="InterPro" id="IPR033116">
    <property type="entry name" value="TRYPSIN_SER"/>
</dbReference>
<dbReference type="InterPro" id="IPR001314">
    <property type="entry name" value="Peptidase_S1A"/>
</dbReference>
<dbReference type="InterPro" id="IPR009003">
    <property type="entry name" value="Peptidase_S1_PA"/>
</dbReference>
<dbReference type="InterPro" id="IPR050430">
    <property type="entry name" value="Peptidase_S1"/>
</dbReference>
<dbReference type="PANTHER" id="PTHR24276">
    <property type="entry name" value="POLYSERASE-RELATED"/>
    <property type="match status" value="1"/>
</dbReference>
<dbReference type="AlphaFoldDB" id="Q64ID2"/>
<evidence type="ECO:0000259" key="9">
    <source>
        <dbReference type="PROSITE" id="PS50240"/>
    </source>
</evidence>
<dbReference type="SUPFAM" id="SSF50494">
    <property type="entry name" value="Trypsin-like serine proteases"/>
    <property type="match status" value="1"/>
</dbReference>
<keyword evidence="5 7" id="KW-0720">Serine protease</keyword>
<reference evidence="10" key="1">
    <citation type="journal article" date="2004" name="Insect Biochem. Mol. Biol.">
        <title>A diverse family of serine proteinase genes expressed in cotton boll weevil (Anthonomus grandis): implications for the design of pest-resistant transgenic cotton plants.</title>
        <authorList>
            <person name="Oliveira-Neto O.B."/>
            <person name="Batista J.A."/>
            <person name="Rigden D.J."/>
            <person name="Fragoso R.R."/>
            <person name="Silva R.O."/>
            <person name="Gomes E.A."/>
            <person name="Franco O.L."/>
            <person name="Dias S.C."/>
            <person name="Cordeiro C.M."/>
            <person name="Monnerat R.G."/>
            <person name="Grossi-De-Sa M.F."/>
        </authorList>
    </citation>
    <scope>NUCLEOTIDE SEQUENCE</scope>
</reference>
<keyword evidence="6" id="KW-1015">Disulfide bond</keyword>
<accession>Q64ID2</accession>
<evidence type="ECO:0000256" key="8">
    <source>
        <dbReference type="SAM" id="SignalP"/>
    </source>
</evidence>
<gene>
    <name evidence="10" type="primary">ser10</name>
</gene>
<evidence type="ECO:0000313" key="10">
    <source>
        <dbReference type="EMBL" id="AAT09849.1"/>
    </source>
</evidence>
<dbReference type="Gene3D" id="2.40.10.10">
    <property type="entry name" value="Trypsin-like serine proteases"/>
    <property type="match status" value="2"/>
</dbReference>
<dbReference type="InterPro" id="IPR043504">
    <property type="entry name" value="Peptidase_S1_PA_chymotrypsin"/>
</dbReference>
<dbReference type="PROSITE" id="PS00135">
    <property type="entry name" value="TRYPSIN_SER"/>
    <property type="match status" value="1"/>
</dbReference>
<dbReference type="MEROPS" id="S01.168"/>
<name>Q64ID2_ANTGR</name>
<dbReference type="GO" id="GO:0004252">
    <property type="term" value="F:serine-type endopeptidase activity"/>
    <property type="evidence" value="ECO:0007669"/>
    <property type="project" value="InterPro"/>
</dbReference>
<dbReference type="Pfam" id="PF00089">
    <property type="entry name" value="Trypsin"/>
    <property type="match status" value="1"/>
</dbReference>
<evidence type="ECO:0000256" key="4">
    <source>
        <dbReference type="ARBA" id="ARBA00022801"/>
    </source>
</evidence>
<dbReference type="FunFam" id="2.40.10.10:FF:000036">
    <property type="entry name" value="Trypsin beta"/>
    <property type="match status" value="1"/>
</dbReference>
<evidence type="ECO:0000256" key="7">
    <source>
        <dbReference type="RuleBase" id="RU363034"/>
    </source>
</evidence>
<dbReference type="EMBL" id="AY536263">
    <property type="protein sequence ID" value="AAT09849.1"/>
    <property type="molecule type" value="mRNA"/>
</dbReference>
<evidence type="ECO:0000256" key="1">
    <source>
        <dbReference type="ARBA" id="ARBA00004239"/>
    </source>
</evidence>
<dbReference type="PANTHER" id="PTHR24276:SF98">
    <property type="entry name" value="FI18310P1-RELATED"/>
    <property type="match status" value="1"/>
</dbReference>
<evidence type="ECO:0000256" key="5">
    <source>
        <dbReference type="ARBA" id="ARBA00022825"/>
    </source>
</evidence>
<feature type="domain" description="Peptidase S1" evidence="9">
    <location>
        <begin position="63"/>
        <end position="295"/>
    </location>
</feature>
<sequence>MKGSFLIILALIKLQVVFGETIYNSQQIEEIIRNARPGHMELDPKFQHMFDTNFFRTYNGSRIGGGGWEAEPYSRPYQVGLYVPTTTGTSFCGGSLIGPKTILTAAHCVMSSNGNAILVYLGAHNMPPLPSEGAILEFSMQFVMHPDFEISTVQNDVALVYLFTPVQETERIKFIQLADDPSVNYLGREASASGWGLAGDDATSQSPVLREVTSTIISNVACRMAYMGIVIRSNICLKGEEGRSTCRGDSGGPLVIDNKQVGIVSFGTSAGCEVGWPPVFARVTSYIDWINENREPPSLKAAMEYKL</sequence>
<evidence type="ECO:0000256" key="3">
    <source>
        <dbReference type="ARBA" id="ARBA00022670"/>
    </source>
</evidence>
<keyword evidence="4 7" id="KW-0378">Hydrolase</keyword>
<feature type="chain" id="PRO_5004268118" evidence="8">
    <location>
        <begin position="20"/>
        <end position="307"/>
    </location>
</feature>
<dbReference type="SMART" id="SM00020">
    <property type="entry name" value="Tryp_SPc"/>
    <property type="match status" value="1"/>
</dbReference>
<protein>
    <submittedName>
        <fullName evidence="10">Chymotrypsin-like serine proteinase</fullName>
    </submittedName>
</protein>
<dbReference type="PROSITE" id="PS00134">
    <property type="entry name" value="TRYPSIN_HIS"/>
    <property type="match status" value="1"/>
</dbReference>
<proteinExistence type="evidence at transcript level"/>
<dbReference type="PROSITE" id="PS50240">
    <property type="entry name" value="TRYPSIN_DOM"/>
    <property type="match status" value="1"/>
</dbReference>
<comment type="similarity">
    <text evidence="2">Belongs to the peptidase S1 family.</text>
</comment>